<evidence type="ECO:0000256" key="6">
    <source>
        <dbReference type="ARBA" id="ARBA00023004"/>
    </source>
</evidence>
<reference evidence="11" key="1">
    <citation type="submission" date="2019-06" db="EMBL/GenBank/DDBJ databases">
        <title>Draft genome sequence of the griseofulvin-producing fungus Xylaria cubensis strain G536.</title>
        <authorList>
            <person name="Mead M.E."/>
            <person name="Raja H.A."/>
            <person name="Steenwyk J.L."/>
            <person name="Knowles S.L."/>
            <person name="Oberlies N.H."/>
            <person name="Rokas A."/>
        </authorList>
    </citation>
    <scope>NUCLEOTIDE SEQUENCE [LARGE SCALE GENOMIC DNA]</scope>
    <source>
        <strain evidence="11">G536</strain>
    </source>
</reference>
<evidence type="ECO:0000313" key="11">
    <source>
        <dbReference type="Proteomes" id="UP000319160"/>
    </source>
</evidence>
<keyword evidence="3" id="KW-0479">Metal-binding</keyword>
<sequence>MPIPSIVSPSLRLLPRNIYRASRYGLYIPRRQLSEDSNENGQPPPHTSQFDQFLELGAQPPGPPKRSGRTGRRLKSHRFKEYMQRNQKLSQPFEAIDEDENENGDEEPPHLFSRFEQYLEPDQSELSKASGVNDLPSRQHGEVSKVFQLAQQPVTPLGPSAPQPFNHFRRVHLGEYQKFAQPDTKVYTDGRYWKANLGSKNSFILYYRTRLAKPFTVSRSWLRDACTCEKCVNPSSGQKNYASADVPLDLDISHFAVTKEGELLIHWENDFHTHDTHVSKYPRALWDRLEVVETDTIPEPRIWGRQVMTETSPYYSYQSFMTDGPEYLQAMTALSELGLVFLRDIPSNEETVKDIASRLGLIQDTFYGTTWDVKSKPNAENVAYTNSYLGLHQDLLYMSNVPRIQILHCLENTCEGGESIFSDSYRAYHKFRRIYPSGEAPLIERKVVYHYNKGGNIYRSERPVLSDLGSNKIGVYWSPPFQSPVQADELTSEGMNLYKKWHKSARRIKMFLEEGEAVYEYKMKPGECVIFDNRRVLHGRRAFDTSSGKRWLKGTYVEHDSFNSRLRSLKLKPSEASSEISQELDS</sequence>
<dbReference type="InterPro" id="IPR050411">
    <property type="entry name" value="AlphaKG_dependent_hydroxylases"/>
</dbReference>
<dbReference type="GO" id="GO:0016706">
    <property type="term" value="F:2-oxoglutarate-dependent dioxygenase activity"/>
    <property type="evidence" value="ECO:0007669"/>
    <property type="project" value="UniProtKB-ARBA"/>
</dbReference>
<dbReference type="InterPro" id="IPR003819">
    <property type="entry name" value="TauD/TfdA-like"/>
</dbReference>
<keyword evidence="4" id="KW-0223">Dioxygenase</keyword>
<feature type="compositionally biased region" description="Acidic residues" evidence="7">
    <location>
        <begin position="95"/>
        <end position="106"/>
    </location>
</feature>
<feature type="compositionally biased region" description="Basic residues" evidence="7">
    <location>
        <begin position="66"/>
        <end position="78"/>
    </location>
</feature>
<accession>A0A553HNF2</accession>
<dbReference type="STRING" id="2512241.A0A553HNF2"/>
<protein>
    <recommendedName>
        <fullName evidence="12">TauD/TfdA-like domain-containing protein</fullName>
    </recommendedName>
</protein>
<dbReference type="OrthoDB" id="406634at2759"/>
<feature type="domain" description="TauD/TfdA-like" evidence="8">
    <location>
        <begin position="330"/>
        <end position="556"/>
    </location>
</feature>
<dbReference type="GO" id="GO:0046872">
    <property type="term" value="F:metal ion binding"/>
    <property type="evidence" value="ECO:0007669"/>
    <property type="project" value="UniProtKB-KW"/>
</dbReference>
<proteinExistence type="inferred from homology"/>
<dbReference type="SUPFAM" id="SSF51197">
    <property type="entry name" value="Clavaminate synthase-like"/>
    <property type="match status" value="1"/>
</dbReference>
<feature type="domain" description="Gamma-butyrobetaine hydroxylase-like N-terminal" evidence="9">
    <location>
        <begin position="215"/>
        <end position="275"/>
    </location>
</feature>
<keyword evidence="11" id="KW-1185">Reference proteome</keyword>
<dbReference type="InterPro" id="IPR042098">
    <property type="entry name" value="TauD-like_sf"/>
</dbReference>
<comment type="similarity">
    <text evidence="2">Belongs to the gamma-BBH/TMLD family.</text>
</comment>
<evidence type="ECO:0008006" key="12">
    <source>
        <dbReference type="Google" id="ProtNLM"/>
    </source>
</evidence>
<comment type="caution">
    <text evidence="10">The sequence shown here is derived from an EMBL/GenBank/DDBJ whole genome shotgun (WGS) entry which is preliminary data.</text>
</comment>
<evidence type="ECO:0000259" key="9">
    <source>
        <dbReference type="Pfam" id="PF06155"/>
    </source>
</evidence>
<dbReference type="EMBL" id="VFLP01000067">
    <property type="protein sequence ID" value="TRX89480.1"/>
    <property type="molecule type" value="Genomic_DNA"/>
</dbReference>
<evidence type="ECO:0000259" key="8">
    <source>
        <dbReference type="Pfam" id="PF02668"/>
    </source>
</evidence>
<gene>
    <name evidence="10" type="ORF">FHL15_009649</name>
</gene>
<dbReference type="Pfam" id="PF06155">
    <property type="entry name" value="GBBH-like_N"/>
    <property type="match status" value="1"/>
</dbReference>
<keyword evidence="6" id="KW-0408">Iron</keyword>
<dbReference type="GO" id="GO:0045329">
    <property type="term" value="P:carnitine biosynthetic process"/>
    <property type="evidence" value="ECO:0007669"/>
    <property type="project" value="TreeGrafter"/>
</dbReference>
<dbReference type="Proteomes" id="UP000319160">
    <property type="component" value="Unassembled WGS sequence"/>
</dbReference>
<dbReference type="PANTHER" id="PTHR10696:SF25">
    <property type="entry name" value="OXIDOREDUCTASE AIM17-RELATED"/>
    <property type="match status" value="1"/>
</dbReference>
<evidence type="ECO:0000256" key="2">
    <source>
        <dbReference type="ARBA" id="ARBA00008654"/>
    </source>
</evidence>
<dbReference type="InterPro" id="IPR010376">
    <property type="entry name" value="GBBH-like_N"/>
</dbReference>
<dbReference type="InterPro" id="IPR038492">
    <property type="entry name" value="GBBH-like_N_sf"/>
</dbReference>
<evidence type="ECO:0000256" key="4">
    <source>
        <dbReference type="ARBA" id="ARBA00022964"/>
    </source>
</evidence>
<evidence type="ECO:0000256" key="7">
    <source>
        <dbReference type="SAM" id="MobiDB-lite"/>
    </source>
</evidence>
<dbReference type="GO" id="GO:0005739">
    <property type="term" value="C:mitochondrion"/>
    <property type="evidence" value="ECO:0007669"/>
    <property type="project" value="TreeGrafter"/>
</dbReference>
<evidence type="ECO:0000256" key="5">
    <source>
        <dbReference type="ARBA" id="ARBA00023002"/>
    </source>
</evidence>
<evidence type="ECO:0000256" key="3">
    <source>
        <dbReference type="ARBA" id="ARBA00022723"/>
    </source>
</evidence>
<keyword evidence="5" id="KW-0560">Oxidoreductase</keyword>
<feature type="region of interest" description="Disordered" evidence="7">
    <location>
        <begin position="34"/>
        <end position="109"/>
    </location>
</feature>
<dbReference type="Gene3D" id="3.60.130.10">
    <property type="entry name" value="Clavaminate synthase-like"/>
    <property type="match status" value="1"/>
</dbReference>
<evidence type="ECO:0000256" key="1">
    <source>
        <dbReference type="ARBA" id="ARBA00001954"/>
    </source>
</evidence>
<dbReference type="AlphaFoldDB" id="A0A553HNF2"/>
<dbReference type="Pfam" id="PF02668">
    <property type="entry name" value="TauD"/>
    <property type="match status" value="1"/>
</dbReference>
<organism evidence="10 11">
    <name type="scientific">Xylaria flabelliformis</name>
    <dbReference type="NCBI Taxonomy" id="2512241"/>
    <lineage>
        <taxon>Eukaryota</taxon>
        <taxon>Fungi</taxon>
        <taxon>Dikarya</taxon>
        <taxon>Ascomycota</taxon>
        <taxon>Pezizomycotina</taxon>
        <taxon>Sordariomycetes</taxon>
        <taxon>Xylariomycetidae</taxon>
        <taxon>Xylariales</taxon>
        <taxon>Xylariaceae</taxon>
        <taxon>Xylaria</taxon>
    </lineage>
</organism>
<comment type="cofactor">
    <cofactor evidence="1">
        <name>Fe(2+)</name>
        <dbReference type="ChEBI" id="CHEBI:29033"/>
    </cofactor>
</comment>
<evidence type="ECO:0000313" key="10">
    <source>
        <dbReference type="EMBL" id="TRX89480.1"/>
    </source>
</evidence>
<name>A0A553HNF2_9PEZI</name>
<dbReference type="PANTHER" id="PTHR10696">
    <property type="entry name" value="GAMMA-BUTYROBETAINE HYDROXYLASE-RELATED"/>
    <property type="match status" value="1"/>
</dbReference>
<dbReference type="Gene3D" id="3.30.2020.30">
    <property type="match status" value="1"/>
</dbReference>